<dbReference type="InterPro" id="IPR016181">
    <property type="entry name" value="Acyl_CoA_acyltransferase"/>
</dbReference>
<name>A0A0K2H1Q9_9CORY</name>
<evidence type="ECO:0000259" key="1">
    <source>
        <dbReference type="PROSITE" id="PS51186"/>
    </source>
</evidence>
<dbReference type="EMBL" id="CP006841">
    <property type="protein sequence ID" value="ALA67651.1"/>
    <property type="molecule type" value="Genomic_DNA"/>
</dbReference>
<dbReference type="InterPro" id="IPR000182">
    <property type="entry name" value="GNAT_dom"/>
</dbReference>
<dbReference type="PATRIC" id="fig|1408189.4.peg.1587"/>
<dbReference type="Pfam" id="PF13508">
    <property type="entry name" value="Acetyltransf_7"/>
    <property type="match status" value="1"/>
</dbReference>
<dbReference type="KEGG" id="clw:CLAC_07920"/>
<evidence type="ECO:0000313" key="2">
    <source>
        <dbReference type="EMBL" id="ALA67651.1"/>
    </source>
</evidence>
<dbReference type="SUPFAM" id="SSF55729">
    <property type="entry name" value="Acyl-CoA N-acyltransferases (Nat)"/>
    <property type="match status" value="1"/>
</dbReference>
<dbReference type="STRING" id="1408189.CLAC_07920"/>
<dbReference type="Gene3D" id="3.40.630.30">
    <property type="match status" value="1"/>
</dbReference>
<evidence type="ECO:0000313" key="3">
    <source>
        <dbReference type="Proteomes" id="UP000058446"/>
    </source>
</evidence>
<feature type="domain" description="N-acetyltransferase" evidence="1">
    <location>
        <begin position="111"/>
        <end position="197"/>
    </location>
</feature>
<dbReference type="Proteomes" id="UP000058446">
    <property type="component" value="Chromosome"/>
</dbReference>
<organism evidence="2 3">
    <name type="scientific">Corynebacterium lactis RW2-5</name>
    <dbReference type="NCBI Taxonomy" id="1408189"/>
    <lineage>
        <taxon>Bacteria</taxon>
        <taxon>Bacillati</taxon>
        <taxon>Actinomycetota</taxon>
        <taxon>Actinomycetes</taxon>
        <taxon>Mycobacteriales</taxon>
        <taxon>Corynebacteriaceae</taxon>
        <taxon>Corynebacterium</taxon>
    </lineage>
</organism>
<protein>
    <submittedName>
        <fullName evidence="2">Acetyltransferase</fullName>
    </submittedName>
</protein>
<gene>
    <name evidence="2" type="ORF">CLAC_07920</name>
</gene>
<keyword evidence="3" id="KW-1185">Reference proteome</keyword>
<proteinExistence type="predicted"/>
<dbReference type="AlphaFoldDB" id="A0A0K2H1Q9"/>
<sequence length="211" mass="23509">MIYSVVPMSEADFELRLEEAVSLYITAMKYNPAIFSGRLTEWAKQPLLPGFTAVGAIAHPEGVSPSEALDDPRYPLIGIGYCRTGRDTYWWHRQVRAGMASSGWPLRTISTLLGNYAELSEIHIHPDYQGKGVGKRLLRELISGREEAVVLLSTPEFPNEANRAWRLYRQFGFVDVLRNFHFNGDSRPFAVLGVKVPHDSVTGAADGNSAE</sequence>
<accession>A0A0K2H1Q9</accession>
<dbReference type="GO" id="GO:0016747">
    <property type="term" value="F:acyltransferase activity, transferring groups other than amino-acyl groups"/>
    <property type="evidence" value="ECO:0007669"/>
    <property type="project" value="InterPro"/>
</dbReference>
<dbReference type="PROSITE" id="PS51186">
    <property type="entry name" value="GNAT"/>
    <property type="match status" value="1"/>
</dbReference>
<reference evidence="2 3" key="1">
    <citation type="submission" date="2013-10" db="EMBL/GenBank/DDBJ databases">
        <title>Complete genome sequence of Corynebacterium lactis DSM 45799(T), isolated from raw cow milk.</title>
        <authorList>
            <person name="Ruckert C."/>
            <person name="Albersmeier A."/>
            <person name="Lipski A."/>
            <person name="Kalinowski J."/>
        </authorList>
    </citation>
    <scope>NUCLEOTIDE SEQUENCE [LARGE SCALE GENOMIC DNA]</scope>
    <source>
        <strain evidence="2 3">RW2-5</strain>
    </source>
</reference>
<dbReference type="CDD" id="cd04301">
    <property type="entry name" value="NAT_SF"/>
    <property type="match status" value="1"/>
</dbReference>
<keyword evidence="2" id="KW-0808">Transferase</keyword>